<dbReference type="Proteomes" id="UP000695026">
    <property type="component" value="Unplaced"/>
</dbReference>
<keyword evidence="5" id="KW-0732">Signal</keyword>
<feature type="non-terminal residue" evidence="15">
    <location>
        <position position="391"/>
    </location>
</feature>
<feature type="domain" description="G-protein coupled receptors family 3 profile" evidence="13">
    <location>
        <begin position="128"/>
        <end position="391"/>
    </location>
</feature>
<dbReference type="Pfam" id="PF07562">
    <property type="entry name" value="NCD3G"/>
    <property type="match status" value="1"/>
</dbReference>
<evidence type="ECO:0000256" key="10">
    <source>
        <dbReference type="ARBA" id="ARBA00023180"/>
    </source>
</evidence>
<keyword evidence="6 12" id="KW-1133">Transmembrane helix</keyword>
<feature type="transmembrane region" description="Helical" evidence="12">
    <location>
        <begin position="354"/>
        <end position="377"/>
    </location>
</feature>
<feature type="transmembrane region" description="Helical" evidence="12">
    <location>
        <begin position="166"/>
        <end position="187"/>
    </location>
</feature>
<feature type="transmembrane region" description="Helical" evidence="12">
    <location>
        <begin position="322"/>
        <end position="342"/>
    </location>
</feature>
<dbReference type="InterPro" id="IPR004073">
    <property type="entry name" value="GPCR_3_vmron_rcpt_2"/>
</dbReference>
<evidence type="ECO:0000256" key="9">
    <source>
        <dbReference type="ARBA" id="ARBA00023170"/>
    </source>
</evidence>
<dbReference type="OMA" id="NRINYNC"/>
<dbReference type="InterPro" id="IPR017978">
    <property type="entry name" value="GPCR_3_C"/>
</dbReference>
<proteinExistence type="inferred from homology"/>
<evidence type="ECO:0000256" key="5">
    <source>
        <dbReference type="ARBA" id="ARBA00022729"/>
    </source>
</evidence>
<dbReference type="FunFam" id="2.10.50.30:FF:000002">
    <property type="entry name" value="Vomeronasal 2 receptor, h1"/>
    <property type="match status" value="1"/>
</dbReference>
<dbReference type="KEGG" id="pbi:103056034"/>
<evidence type="ECO:0000256" key="11">
    <source>
        <dbReference type="ARBA" id="ARBA00023224"/>
    </source>
</evidence>
<evidence type="ECO:0000313" key="14">
    <source>
        <dbReference type="Proteomes" id="UP000695026"/>
    </source>
</evidence>
<dbReference type="InterPro" id="IPR011500">
    <property type="entry name" value="GPCR_3_9-Cys_dom"/>
</dbReference>
<evidence type="ECO:0000256" key="8">
    <source>
        <dbReference type="ARBA" id="ARBA00023136"/>
    </source>
</evidence>
<dbReference type="SUPFAM" id="SSF53822">
    <property type="entry name" value="Periplasmic binding protein-like I"/>
    <property type="match status" value="1"/>
</dbReference>
<dbReference type="GO" id="GO:0005886">
    <property type="term" value="C:plasma membrane"/>
    <property type="evidence" value="ECO:0007669"/>
    <property type="project" value="UniProtKB-SubCell"/>
</dbReference>
<organism evidence="14 15">
    <name type="scientific">Python bivittatus</name>
    <name type="common">Burmese python</name>
    <name type="synonym">Python molurus bivittatus</name>
    <dbReference type="NCBI Taxonomy" id="176946"/>
    <lineage>
        <taxon>Eukaryota</taxon>
        <taxon>Metazoa</taxon>
        <taxon>Chordata</taxon>
        <taxon>Craniata</taxon>
        <taxon>Vertebrata</taxon>
        <taxon>Euteleostomi</taxon>
        <taxon>Lepidosauria</taxon>
        <taxon>Squamata</taxon>
        <taxon>Bifurcata</taxon>
        <taxon>Unidentata</taxon>
        <taxon>Episquamata</taxon>
        <taxon>Toxicofera</taxon>
        <taxon>Serpentes</taxon>
        <taxon>Henophidia</taxon>
        <taxon>Pythonidae</taxon>
        <taxon>Python</taxon>
    </lineage>
</organism>
<feature type="transmembrane region" description="Helical" evidence="12">
    <location>
        <begin position="239"/>
        <end position="260"/>
    </location>
</feature>
<keyword evidence="3" id="KW-1003">Cell membrane</keyword>
<keyword evidence="8 12" id="KW-0472">Membrane</keyword>
<evidence type="ECO:0000259" key="13">
    <source>
        <dbReference type="PROSITE" id="PS50259"/>
    </source>
</evidence>
<keyword evidence="4 12" id="KW-0812">Transmembrane</keyword>
<keyword evidence="10" id="KW-0325">Glycoprotein</keyword>
<dbReference type="PRINTS" id="PR01535">
    <property type="entry name" value="VOMERONASL2R"/>
</dbReference>
<name>A0A9F2RCB5_PYTBI</name>
<dbReference type="Gene3D" id="2.10.50.30">
    <property type="entry name" value="GPCR, family 3, nine cysteines domain"/>
    <property type="match status" value="1"/>
</dbReference>
<protein>
    <submittedName>
        <fullName evidence="15">Vomeronasal type-2 receptor 26-like</fullName>
    </submittedName>
</protein>
<dbReference type="AlphaFoldDB" id="A0A9F2RCB5"/>
<evidence type="ECO:0000256" key="6">
    <source>
        <dbReference type="ARBA" id="ARBA00022989"/>
    </source>
</evidence>
<dbReference type="GO" id="GO:0004930">
    <property type="term" value="F:G protein-coupled receptor activity"/>
    <property type="evidence" value="ECO:0007669"/>
    <property type="project" value="UniProtKB-KW"/>
</dbReference>
<feature type="transmembrane region" description="Helical" evidence="12">
    <location>
        <begin position="128"/>
        <end position="154"/>
    </location>
</feature>
<dbReference type="InterPro" id="IPR028082">
    <property type="entry name" value="Peripla_BP_I"/>
</dbReference>
<dbReference type="OrthoDB" id="9011044at2759"/>
<accession>A0A9F2RCB5</accession>
<reference evidence="15" key="1">
    <citation type="submission" date="2025-08" db="UniProtKB">
        <authorList>
            <consortium name="RefSeq"/>
        </authorList>
    </citation>
    <scope>IDENTIFICATION</scope>
    <source>
        <tissue evidence="15">Liver</tissue>
    </source>
</reference>
<evidence type="ECO:0000256" key="3">
    <source>
        <dbReference type="ARBA" id="ARBA00022475"/>
    </source>
</evidence>
<evidence type="ECO:0000256" key="7">
    <source>
        <dbReference type="ARBA" id="ARBA00023040"/>
    </source>
</evidence>
<keyword evidence="9" id="KW-0675">Receptor</keyword>
<sequence length="391" mass="44049">MRDLLFQQQGNRINYNCVRRRKKKLLATIGGLTSQNSIQMAHILNAYKIPQVPPRARCVESCPNGYSRIVNQGKHSCCYNCSKCPDGTISVQIDADQCVRCPEDHYSNEENNQCIPKMFSYLSFREPLGIVLTSFVLFFSATSIIVAIILILHWDTPIVKANNRSITCILLSSLLLCFLCSFLFMGWPGEVTCFLQQTTFAIIFSICVSCILAKTIMVVLAFLATKPGNQMRKWVGKRLAGFVIVFCSFLQIGLCVVWLATSPPFPELDVHSQTDEIIVQCNEGSNMMFYIVLGYLGLLASISFTVAFFARKLPDTFNEAKLITYSMLVFCSFWVPFIPAYLSTKGKYMVAVEIFSILASTTGLLGCIFLPKCYIIVLKPHLNMKEHLTRR</sequence>
<evidence type="ECO:0000256" key="12">
    <source>
        <dbReference type="SAM" id="Phobius"/>
    </source>
</evidence>
<feature type="transmembrane region" description="Helical" evidence="12">
    <location>
        <begin position="199"/>
        <end position="223"/>
    </location>
</feature>
<keyword evidence="14" id="KW-1185">Reference proteome</keyword>
<dbReference type="PANTHER" id="PTHR24061">
    <property type="entry name" value="CALCIUM-SENSING RECEPTOR-RELATED"/>
    <property type="match status" value="1"/>
</dbReference>
<evidence type="ECO:0000313" key="15">
    <source>
        <dbReference type="RefSeq" id="XP_007442381.1"/>
    </source>
</evidence>
<keyword evidence="7" id="KW-0297">G-protein coupled receptor</keyword>
<dbReference type="PROSITE" id="PS50259">
    <property type="entry name" value="G_PROTEIN_RECEP_F3_4"/>
    <property type="match status" value="1"/>
</dbReference>
<dbReference type="InterPro" id="IPR038550">
    <property type="entry name" value="GPCR_3_9-Cys_sf"/>
</dbReference>
<evidence type="ECO:0000256" key="2">
    <source>
        <dbReference type="ARBA" id="ARBA00007242"/>
    </source>
</evidence>
<dbReference type="RefSeq" id="XP_007442381.1">
    <property type="nucleotide sequence ID" value="XM_007442319.1"/>
</dbReference>
<dbReference type="GeneID" id="103056034"/>
<gene>
    <name evidence="15" type="primary">LOC103056034</name>
</gene>
<evidence type="ECO:0000256" key="1">
    <source>
        <dbReference type="ARBA" id="ARBA00004651"/>
    </source>
</evidence>
<comment type="subcellular location">
    <subcellularLocation>
        <location evidence="1">Cell membrane</location>
        <topology evidence="1">Multi-pass membrane protein</topology>
    </subcellularLocation>
</comment>
<feature type="transmembrane region" description="Helical" evidence="12">
    <location>
        <begin position="287"/>
        <end position="310"/>
    </location>
</feature>
<evidence type="ECO:0000256" key="4">
    <source>
        <dbReference type="ARBA" id="ARBA00022692"/>
    </source>
</evidence>
<dbReference type="Pfam" id="PF00003">
    <property type="entry name" value="7tm_3"/>
    <property type="match status" value="1"/>
</dbReference>
<keyword evidence="11" id="KW-0807">Transducer</keyword>
<comment type="similarity">
    <text evidence="2">Belongs to the G-protein coupled receptor 3 family.</text>
</comment>
<dbReference type="PANTHER" id="PTHR24061:SF599">
    <property type="entry name" value="G-PROTEIN COUPLED RECEPTORS FAMILY 3 PROFILE DOMAIN-CONTAINING PROTEIN"/>
    <property type="match status" value="1"/>
</dbReference>
<dbReference type="InterPro" id="IPR000068">
    <property type="entry name" value="GPCR_3_Ca_sens_rcpt-rel"/>
</dbReference>